<dbReference type="EMBL" id="SRLO01000337">
    <property type="protein sequence ID" value="TNN60253.1"/>
    <property type="molecule type" value="Genomic_DNA"/>
</dbReference>
<name>A0A4Z2H598_9TELE</name>
<evidence type="ECO:0000313" key="2">
    <source>
        <dbReference type="EMBL" id="TNN60253.1"/>
    </source>
</evidence>
<reference evidence="2 3" key="1">
    <citation type="submission" date="2019-03" db="EMBL/GenBank/DDBJ databases">
        <title>First draft genome of Liparis tanakae, snailfish: a comprehensive survey of snailfish specific genes.</title>
        <authorList>
            <person name="Kim W."/>
            <person name="Song I."/>
            <person name="Jeong J.-H."/>
            <person name="Kim D."/>
            <person name="Kim S."/>
            <person name="Ryu S."/>
            <person name="Song J.Y."/>
            <person name="Lee S.K."/>
        </authorList>
    </citation>
    <scope>NUCLEOTIDE SEQUENCE [LARGE SCALE GENOMIC DNA]</scope>
    <source>
        <tissue evidence="2">Muscle</tissue>
    </source>
</reference>
<proteinExistence type="predicted"/>
<feature type="compositionally biased region" description="Basic and acidic residues" evidence="1">
    <location>
        <begin position="41"/>
        <end position="53"/>
    </location>
</feature>
<comment type="caution">
    <text evidence="2">The sequence shown here is derived from an EMBL/GenBank/DDBJ whole genome shotgun (WGS) entry which is preliminary data.</text>
</comment>
<dbReference type="Proteomes" id="UP000314294">
    <property type="component" value="Unassembled WGS sequence"/>
</dbReference>
<evidence type="ECO:0000313" key="3">
    <source>
        <dbReference type="Proteomes" id="UP000314294"/>
    </source>
</evidence>
<protein>
    <submittedName>
        <fullName evidence="2">Uncharacterized protein</fullName>
    </submittedName>
</protein>
<keyword evidence="3" id="KW-1185">Reference proteome</keyword>
<accession>A0A4Z2H598</accession>
<sequence length="99" mass="11061">MMRVEVRRLTVAQIKRLLCPYFGLKALNQDGDEQVEEDVVAEGHEGHKVEGGQRRGGGHPVVEHRVPVLLGEDLQTGVRRDAGIRKMKKKKKSGSGFFI</sequence>
<feature type="region of interest" description="Disordered" evidence="1">
    <location>
        <begin position="35"/>
        <end position="60"/>
    </location>
</feature>
<gene>
    <name evidence="2" type="ORF">EYF80_029506</name>
</gene>
<evidence type="ECO:0000256" key="1">
    <source>
        <dbReference type="SAM" id="MobiDB-lite"/>
    </source>
</evidence>
<dbReference type="AlphaFoldDB" id="A0A4Z2H598"/>
<organism evidence="2 3">
    <name type="scientific">Liparis tanakae</name>
    <name type="common">Tanaka's snailfish</name>
    <dbReference type="NCBI Taxonomy" id="230148"/>
    <lineage>
        <taxon>Eukaryota</taxon>
        <taxon>Metazoa</taxon>
        <taxon>Chordata</taxon>
        <taxon>Craniata</taxon>
        <taxon>Vertebrata</taxon>
        <taxon>Euteleostomi</taxon>
        <taxon>Actinopterygii</taxon>
        <taxon>Neopterygii</taxon>
        <taxon>Teleostei</taxon>
        <taxon>Neoteleostei</taxon>
        <taxon>Acanthomorphata</taxon>
        <taxon>Eupercaria</taxon>
        <taxon>Perciformes</taxon>
        <taxon>Cottioidei</taxon>
        <taxon>Cottales</taxon>
        <taxon>Liparidae</taxon>
        <taxon>Liparis</taxon>
    </lineage>
</organism>